<comment type="caution">
    <text evidence="4">The sequence shown here is derived from an EMBL/GenBank/DDBJ whole genome shotgun (WGS) entry which is preliminary data.</text>
</comment>
<dbReference type="InterPro" id="IPR000008">
    <property type="entry name" value="C2_dom"/>
</dbReference>
<dbReference type="PANTHER" id="PTHR46502">
    <property type="entry name" value="C2 DOMAIN-CONTAINING"/>
    <property type="match status" value="1"/>
</dbReference>
<dbReference type="InterPro" id="IPR035892">
    <property type="entry name" value="C2_domain_sf"/>
</dbReference>
<evidence type="ECO:0000256" key="1">
    <source>
        <dbReference type="ARBA" id="ARBA00022723"/>
    </source>
</evidence>
<dbReference type="AlphaFoldDB" id="A0AAV6YFU9"/>
<dbReference type="PANTHER" id="PTHR46502:SF14">
    <property type="entry name" value="CALCIUM-DEPENDENT LIPID-BINDING (CALB DOMAIN) FAMILY PROTEIN"/>
    <property type="match status" value="1"/>
</dbReference>
<dbReference type="PROSITE" id="PS50004">
    <property type="entry name" value="C2"/>
    <property type="match status" value="1"/>
</dbReference>
<name>A0AAV6YFU9_9LAMI</name>
<dbReference type="Pfam" id="PF00168">
    <property type="entry name" value="C2"/>
    <property type="match status" value="1"/>
</dbReference>
<dbReference type="SUPFAM" id="SSF49562">
    <property type="entry name" value="C2 domain (Calcium/lipid-binding domain, CaLB)"/>
    <property type="match status" value="1"/>
</dbReference>
<keyword evidence="5" id="KW-1185">Reference proteome</keyword>
<keyword evidence="1" id="KW-0479">Metal-binding</keyword>
<keyword evidence="2" id="KW-0106">Calcium</keyword>
<dbReference type="EMBL" id="WHWC01000001">
    <property type="protein sequence ID" value="KAG8391831.1"/>
    <property type="molecule type" value="Genomic_DNA"/>
</dbReference>
<reference evidence="4" key="1">
    <citation type="submission" date="2019-10" db="EMBL/GenBank/DDBJ databases">
        <authorList>
            <person name="Zhang R."/>
            <person name="Pan Y."/>
            <person name="Wang J."/>
            <person name="Ma R."/>
            <person name="Yu S."/>
        </authorList>
    </citation>
    <scope>NUCLEOTIDE SEQUENCE</scope>
    <source>
        <strain evidence="4">LA-IB0</strain>
        <tissue evidence="4">Leaf</tissue>
    </source>
</reference>
<organism evidence="4 5">
    <name type="scientific">Buddleja alternifolia</name>
    <dbReference type="NCBI Taxonomy" id="168488"/>
    <lineage>
        <taxon>Eukaryota</taxon>
        <taxon>Viridiplantae</taxon>
        <taxon>Streptophyta</taxon>
        <taxon>Embryophyta</taxon>
        <taxon>Tracheophyta</taxon>
        <taxon>Spermatophyta</taxon>
        <taxon>Magnoliopsida</taxon>
        <taxon>eudicotyledons</taxon>
        <taxon>Gunneridae</taxon>
        <taxon>Pentapetalae</taxon>
        <taxon>asterids</taxon>
        <taxon>lamiids</taxon>
        <taxon>Lamiales</taxon>
        <taxon>Scrophulariaceae</taxon>
        <taxon>Buddlejeae</taxon>
        <taxon>Buddleja</taxon>
    </lineage>
</organism>
<dbReference type="GO" id="GO:0046872">
    <property type="term" value="F:metal ion binding"/>
    <property type="evidence" value="ECO:0007669"/>
    <property type="project" value="UniProtKB-KW"/>
</dbReference>
<proteinExistence type="predicted"/>
<dbReference type="Proteomes" id="UP000826271">
    <property type="component" value="Unassembled WGS sequence"/>
</dbReference>
<protein>
    <recommendedName>
        <fullName evidence="3">C2 domain-containing protein</fullName>
    </recommendedName>
</protein>
<evidence type="ECO:0000313" key="4">
    <source>
        <dbReference type="EMBL" id="KAG8391831.1"/>
    </source>
</evidence>
<sequence length="188" mass="21530">MKGSILEVLLVSAEGIHNTSIIGNPAYHVIVECGTQACRSKTSSGNQNKIHWNEKFTFELPPSELETLSHLRLRIVDEEYFSAGEFVGETMIFLKGIIVEANYEGLIDLHPAPFNVVLEDDTYKGKITIGLKFIPNVVLQMKRKEYVEEGNDLGKTICKTITSLWQMHWWRLLFSYRKWSSINKNKHS</sequence>
<dbReference type="SMART" id="SM00239">
    <property type="entry name" value="C2"/>
    <property type="match status" value="1"/>
</dbReference>
<dbReference type="Gene3D" id="2.60.40.150">
    <property type="entry name" value="C2 domain"/>
    <property type="match status" value="1"/>
</dbReference>
<accession>A0AAV6YFU9</accession>
<evidence type="ECO:0000313" key="5">
    <source>
        <dbReference type="Proteomes" id="UP000826271"/>
    </source>
</evidence>
<evidence type="ECO:0000256" key="2">
    <source>
        <dbReference type="ARBA" id="ARBA00022837"/>
    </source>
</evidence>
<evidence type="ECO:0000259" key="3">
    <source>
        <dbReference type="PROSITE" id="PS50004"/>
    </source>
</evidence>
<feature type="domain" description="C2" evidence="3">
    <location>
        <begin position="1"/>
        <end position="107"/>
    </location>
</feature>
<gene>
    <name evidence="4" type="ORF">BUALT_Bualt01G0227900</name>
</gene>